<reference evidence="1" key="1">
    <citation type="submission" date="2016-10" db="EMBL/GenBank/DDBJ databases">
        <authorList>
            <person name="de Groot N.N."/>
        </authorList>
    </citation>
    <scope>NUCLEOTIDE SEQUENCE [LARGE SCALE GENOMIC DNA]</scope>
    <source>
        <strain evidence="1">ATCC 20501</strain>
    </source>
</reference>
<evidence type="ECO:0000313" key="2">
    <source>
        <dbReference type="EMBL" id="SFC32924.1"/>
    </source>
</evidence>
<accession>A0A1I1I9U2</accession>
<dbReference type="EMBL" id="FOME01000001">
    <property type="protein sequence ID" value="SFC32924.1"/>
    <property type="molecule type" value="Genomic_DNA"/>
</dbReference>
<keyword evidence="3" id="KW-1185">Reference proteome</keyword>
<dbReference type="Proteomes" id="UP000199690">
    <property type="component" value="Unassembled WGS sequence"/>
</dbReference>
<dbReference type="AlphaFoldDB" id="A0A1H6C978"/>
<reference evidence="3 4" key="2">
    <citation type="submission" date="2016-10" db="EMBL/GenBank/DDBJ databases">
        <authorList>
            <person name="Varghese N."/>
            <person name="Submissions S."/>
        </authorList>
    </citation>
    <scope>NUCLEOTIDE SEQUENCE [LARGE SCALE GENOMIC DNA]</scope>
    <source>
        <strain evidence="4">ATCC 20501</strain>
        <strain evidence="2 3">CGMCC 4.3529</strain>
    </source>
</reference>
<gene>
    <name evidence="1" type="ORF">SAMN02982929_03245</name>
    <name evidence="2" type="ORF">SAMN05216506_101487</name>
</gene>
<protein>
    <submittedName>
        <fullName evidence="1">Uncharacterized protein</fullName>
    </submittedName>
</protein>
<proteinExistence type="predicted"/>
<dbReference type="Proteomes" id="UP000236729">
    <property type="component" value="Unassembled WGS sequence"/>
</dbReference>
<name>A0A1H6C978_9PSEU</name>
<dbReference type="EMBL" id="FNVB01000004">
    <property type="protein sequence ID" value="SEG69549.1"/>
    <property type="molecule type" value="Genomic_DNA"/>
</dbReference>
<accession>A0A1H6C978</accession>
<evidence type="ECO:0000313" key="1">
    <source>
        <dbReference type="EMBL" id="SEG69549.1"/>
    </source>
</evidence>
<dbReference type="RefSeq" id="WP_093348232.1">
    <property type="nucleotide sequence ID" value="NZ_FNVB01000004.1"/>
</dbReference>
<sequence length="232" mass="23927">MERASTGARLAEAVQDCALSVVSALRGGHHDGVLEPMTGAGVPVPLMVGAVRVLGADVLAPRAFRGIAPAAGDLDLLRAAARRGSAAETSVSMAWTHWGLRTALHAAEGGTGNAAPLGEPDSTWVATVPWPVLTHRLAQLASLAAPGLRCALTEQAAPRVRDLARGFARAVRRGDWLQAAGAGRWLAALGGGPASLGLAQGLEFVESFGGSGEARVRLHVQAARLLREARLR</sequence>
<evidence type="ECO:0000313" key="3">
    <source>
        <dbReference type="Proteomes" id="UP000199690"/>
    </source>
</evidence>
<evidence type="ECO:0000313" key="4">
    <source>
        <dbReference type="Proteomes" id="UP000236729"/>
    </source>
</evidence>
<organism evidence="1 4">
    <name type="scientific">Saccharopolyspora kobensis</name>
    <dbReference type="NCBI Taxonomy" id="146035"/>
    <lineage>
        <taxon>Bacteria</taxon>
        <taxon>Bacillati</taxon>
        <taxon>Actinomycetota</taxon>
        <taxon>Actinomycetes</taxon>
        <taxon>Pseudonocardiales</taxon>
        <taxon>Pseudonocardiaceae</taxon>
        <taxon>Saccharopolyspora</taxon>
    </lineage>
</organism>